<protein>
    <submittedName>
        <fullName evidence="1">DNA-directed RNA polymerase beta subunit, putative</fullName>
    </submittedName>
</protein>
<evidence type="ECO:0000313" key="1">
    <source>
        <dbReference type="EMBL" id="GBE62975.1"/>
    </source>
</evidence>
<dbReference type="RefSeq" id="XP_028869218.1">
    <property type="nucleotide sequence ID" value="XM_029013385.1"/>
</dbReference>
<keyword evidence="2" id="KW-1185">Reference proteome</keyword>
<gene>
    <name evidence="1" type="ORF">BOVATA_044680</name>
</gene>
<name>A0A2H6KJ08_9APIC</name>
<dbReference type="Proteomes" id="UP000236319">
    <property type="component" value="Unassembled WGS sequence"/>
</dbReference>
<reference evidence="1 2" key="1">
    <citation type="journal article" date="2017" name="BMC Genomics">
        <title>Whole-genome assembly of Babesia ovata and comparative genomics between closely related pathogens.</title>
        <authorList>
            <person name="Yamagishi J."/>
            <person name="Asada M."/>
            <person name="Hakimi H."/>
            <person name="Tanaka T.Q."/>
            <person name="Sugimoto C."/>
            <person name="Kawazu S."/>
        </authorList>
    </citation>
    <scope>NUCLEOTIDE SEQUENCE [LARGE SCALE GENOMIC DNA]</scope>
    <source>
        <strain evidence="1 2">Miyake</strain>
    </source>
</reference>
<dbReference type="AlphaFoldDB" id="A0A2H6KJ08"/>
<dbReference type="GeneID" id="39876745"/>
<keyword evidence="1" id="KW-0240">DNA-directed RNA polymerase</keyword>
<dbReference type="GO" id="GO:0000428">
    <property type="term" value="C:DNA-directed RNA polymerase complex"/>
    <property type="evidence" value="ECO:0007669"/>
    <property type="project" value="UniProtKB-KW"/>
</dbReference>
<dbReference type="VEuPathDB" id="PiroplasmaDB:BOVATA_044680"/>
<comment type="caution">
    <text evidence="1">The sequence shown here is derived from an EMBL/GenBank/DDBJ whole genome shotgun (WGS) entry which is preliminary data.</text>
</comment>
<proteinExistence type="predicted"/>
<accession>A0A2H6KJ08</accession>
<organism evidence="1 2">
    <name type="scientific">Babesia ovata</name>
    <dbReference type="NCBI Taxonomy" id="189622"/>
    <lineage>
        <taxon>Eukaryota</taxon>
        <taxon>Sar</taxon>
        <taxon>Alveolata</taxon>
        <taxon>Apicomplexa</taxon>
        <taxon>Aconoidasida</taxon>
        <taxon>Piroplasmida</taxon>
        <taxon>Babesiidae</taxon>
        <taxon>Babesia</taxon>
    </lineage>
</organism>
<dbReference type="EMBL" id="BDSA01000010">
    <property type="protein sequence ID" value="GBE62975.1"/>
    <property type="molecule type" value="Genomic_DNA"/>
</dbReference>
<evidence type="ECO:0000313" key="2">
    <source>
        <dbReference type="Proteomes" id="UP000236319"/>
    </source>
</evidence>
<sequence length="412" mass="45751">MQVAHELRRPKNDFATPPPGVRREVVAQAVVPVVAGELAYFVALPVGAAFVCQIGKRLVRHRDQAEKDLGVLVGVSLPALRARVSGDVRTAELTGEGTESPAHGVQRGSGGLLEALRPQLCERVGEVVEQASQPVVEALRHAEPLEALEEIPVYLAGQSLQLLGHLGGEVFQRVLRGLHVLPPRLLAELRDCLFNLTVYEAFNVFYFLPFYVIGVGEELVAHGDGRLEVTGAEGVNLCLDFFECFVNIFCFEKLQLPIHTTGFARNLGAQLIELTGHNGNLSVFDIVDFFLDFSEAIRIVIICSNLLYHEFHILYHASFFCIFAFLTQQLTPQIVKLLGDLVDATADCRMLFGQCVLLIAEVTNNCVKAFFILFVNDPIRIFTHPFVLQIFQCVDDIFVQRAPMHAKFHFNC</sequence>
<keyword evidence="1" id="KW-0804">Transcription</keyword>